<name>A0A7J6PD15_PEROL</name>
<feature type="chain" id="PRO_5029442346" evidence="2">
    <location>
        <begin position="19"/>
        <end position="944"/>
    </location>
</feature>
<evidence type="ECO:0000313" key="3">
    <source>
        <dbReference type="EMBL" id="KAF4693847.1"/>
    </source>
</evidence>
<protein>
    <submittedName>
        <fullName evidence="3">Uncharacterized protein</fullName>
    </submittedName>
</protein>
<comment type="caution">
    <text evidence="3">The sequence shown here is derived from an EMBL/GenBank/DDBJ whole genome shotgun (WGS) entry which is preliminary data.</text>
</comment>
<dbReference type="EMBL" id="JABANP010000040">
    <property type="protein sequence ID" value="KAF4693847.1"/>
    <property type="molecule type" value="Genomic_DNA"/>
</dbReference>
<organism evidence="3 4">
    <name type="scientific">Perkinsus olseni</name>
    <name type="common">Perkinsus atlanticus</name>
    <dbReference type="NCBI Taxonomy" id="32597"/>
    <lineage>
        <taxon>Eukaryota</taxon>
        <taxon>Sar</taxon>
        <taxon>Alveolata</taxon>
        <taxon>Perkinsozoa</taxon>
        <taxon>Perkinsea</taxon>
        <taxon>Perkinsida</taxon>
        <taxon>Perkinsidae</taxon>
        <taxon>Perkinsus</taxon>
    </lineage>
</organism>
<proteinExistence type="predicted"/>
<reference evidence="3 4" key="1">
    <citation type="submission" date="2020-04" db="EMBL/GenBank/DDBJ databases">
        <title>Perkinsus olseni comparative genomics.</title>
        <authorList>
            <person name="Bogema D.R."/>
        </authorList>
    </citation>
    <scope>NUCLEOTIDE SEQUENCE [LARGE SCALE GENOMIC DNA]</scope>
    <source>
        <strain evidence="3">00978-12</strain>
    </source>
</reference>
<gene>
    <name evidence="3" type="ORF">FOZ60_009986</name>
</gene>
<evidence type="ECO:0000256" key="1">
    <source>
        <dbReference type="SAM" id="MobiDB-lite"/>
    </source>
</evidence>
<dbReference type="OrthoDB" id="10336517at2759"/>
<evidence type="ECO:0000313" key="4">
    <source>
        <dbReference type="Proteomes" id="UP000541610"/>
    </source>
</evidence>
<feature type="region of interest" description="Disordered" evidence="1">
    <location>
        <begin position="900"/>
        <end position="944"/>
    </location>
</feature>
<accession>A0A7J6PD15</accession>
<dbReference type="AlphaFoldDB" id="A0A7J6PD15"/>
<keyword evidence="2" id="KW-0732">Signal</keyword>
<dbReference type="Proteomes" id="UP000541610">
    <property type="component" value="Unassembled WGS sequence"/>
</dbReference>
<evidence type="ECO:0000256" key="2">
    <source>
        <dbReference type="SAM" id="SignalP"/>
    </source>
</evidence>
<sequence>MRTLSVINTVILLRSVLATTSSRASSTTHKPSKDSFFRRTYHSVAGLLHSSRGEAIVKEGTTTYLFNNPAYGSEFGSLSTRFSSRENPRKIKVRPWSLLPSSARLQISSKGLVEAGSIGLEFDKETPLWNGDSHPFLRLRSATCPSLQRLLSPLDEGSEWSAGARPEDIMAVVFPVAKLEDEDQVHGEKQRHDGERMTANEYLVLATCFHVRGGNSLLPTAPPASSHPVDREKWMNFFNVRDIGGRGNKFSHLLVEGYTYSPPRDHHEGGSTATNRRSDILREAIGQRPPSNSLRVRRKRWSRTISTAEGELEFDLNQYGLLVLKDASCPRWNRPTPRKLSTRLTLSLFPAIFDDLAAFAHGGTSLPGILVAAGLTGDVQSALQTLLTIVRKPLIDVNYTGNANTAGNEFLLAALCSNIIANSPPVLGEEKPLDVVDDSTITTWGYRSIKATFPYMAAQREDIPDVANLSVRHNMVYDPRSRFWIQFGATLEADGNEFLILRSALCPFRNELAYGVSNLIQTEVKRAVDYNAQAFPLSFPEAAQTARDNGGVGKFLFHTRRNRDFIEDSIKSLYVLMGGLPWKDTENRAEYSANGHFVHVMCVHLRGYTHSIPYREDTGMPAGAVKKKAGLDPGKSVFGIFAKKRTEEDKPEPLSGWIEELKVVEPPSATEFDSWPPQDYLMLGAGSLFPEDAGVGSDRNFDWYEKYLSLYGRRPPVEELRVEGGAVRYDKYEVRFLIESKYGLTKEGEGVLELYSATCPSFDAPTPFKPLKRRYAYRLFPTVYDDGALFSWANLTYRHGMRIIAPPDSDASLNRAVMILYRALPRPIKYYAMNNANKYFVHAFCEHLLKEEDLFMDERAPHLITDDDIIAAAKDDPKGTIAELPDNMEEFIKGISLASEAKEPERDRTITISDPSMSRGRRNRRRRADESLPFADESGGSVLI</sequence>
<feature type="signal peptide" evidence="2">
    <location>
        <begin position="1"/>
        <end position="18"/>
    </location>
</feature>
<feature type="compositionally biased region" description="Basic and acidic residues" evidence="1">
    <location>
        <begin position="900"/>
        <end position="909"/>
    </location>
</feature>